<evidence type="ECO:0000256" key="5">
    <source>
        <dbReference type="PROSITE-ProRule" id="PRU00023"/>
    </source>
</evidence>
<dbReference type="InterPro" id="IPR001789">
    <property type="entry name" value="Sig_transdc_resp-reg_receiver"/>
</dbReference>
<protein>
    <submittedName>
        <fullName evidence="11">Response receiver</fullName>
    </submittedName>
</protein>
<feature type="compositionally biased region" description="Gly residues" evidence="8">
    <location>
        <begin position="1597"/>
        <end position="1606"/>
    </location>
</feature>
<dbReference type="CDD" id="cd17546">
    <property type="entry name" value="REC_hyHK_CKI1_RcsC-like"/>
    <property type="match status" value="1"/>
</dbReference>
<evidence type="ECO:0000256" key="4">
    <source>
        <dbReference type="ARBA" id="ARBA00022801"/>
    </source>
</evidence>
<dbReference type="Gene3D" id="1.25.40.20">
    <property type="entry name" value="Ankyrin repeat-containing domain"/>
    <property type="match status" value="1"/>
</dbReference>
<dbReference type="InterPro" id="IPR001660">
    <property type="entry name" value="SAM"/>
</dbReference>
<evidence type="ECO:0000256" key="2">
    <source>
        <dbReference type="ARBA" id="ARBA00022490"/>
    </source>
</evidence>
<feature type="region of interest" description="Disordered" evidence="8">
    <location>
        <begin position="2108"/>
        <end position="2129"/>
    </location>
</feature>
<feature type="coiled-coil region" evidence="7">
    <location>
        <begin position="1979"/>
        <end position="2021"/>
    </location>
</feature>
<keyword evidence="2" id="KW-0963">Cytoplasm</keyword>
<comment type="subcellular location">
    <subcellularLocation>
        <location evidence="1">Cytoplasm</location>
    </subcellularLocation>
</comment>
<dbReference type="Pfam" id="PF13637">
    <property type="entry name" value="Ank_4"/>
    <property type="match status" value="1"/>
</dbReference>
<dbReference type="SMART" id="SM00448">
    <property type="entry name" value="REC"/>
    <property type="match status" value="1"/>
</dbReference>
<feature type="coiled-coil region" evidence="7">
    <location>
        <begin position="1897"/>
        <end position="1931"/>
    </location>
</feature>
<keyword evidence="5" id="KW-0040">ANK repeat</keyword>
<dbReference type="STRING" id="2880.D8LLW6"/>
<keyword evidence="4" id="KW-0378">Hydrolase</keyword>
<evidence type="ECO:0000256" key="7">
    <source>
        <dbReference type="SAM" id="Coils"/>
    </source>
</evidence>
<feature type="region of interest" description="Disordered" evidence="8">
    <location>
        <begin position="486"/>
        <end position="539"/>
    </location>
</feature>
<dbReference type="PROSITE" id="PS50110">
    <property type="entry name" value="RESPONSE_REGULATORY"/>
    <property type="match status" value="1"/>
</dbReference>
<name>D8LLW6_ECTSI</name>
<feature type="compositionally biased region" description="Gly residues" evidence="8">
    <location>
        <begin position="498"/>
        <end position="526"/>
    </location>
</feature>
<evidence type="ECO:0000256" key="3">
    <source>
        <dbReference type="ARBA" id="ARBA00022737"/>
    </source>
</evidence>
<feature type="compositionally biased region" description="Gly residues" evidence="8">
    <location>
        <begin position="2031"/>
        <end position="2048"/>
    </location>
</feature>
<feature type="region of interest" description="Disordered" evidence="8">
    <location>
        <begin position="1593"/>
        <end position="1641"/>
    </location>
</feature>
<dbReference type="Gene3D" id="3.40.50.1820">
    <property type="entry name" value="alpha/beta hydrolase"/>
    <property type="match status" value="1"/>
</dbReference>
<dbReference type="SUPFAM" id="SSF48403">
    <property type="entry name" value="Ankyrin repeat"/>
    <property type="match status" value="1"/>
</dbReference>
<proteinExistence type="predicted"/>
<dbReference type="PROSITE" id="PS50096">
    <property type="entry name" value="IQ"/>
    <property type="match status" value="6"/>
</dbReference>
<keyword evidence="12" id="KW-1185">Reference proteome</keyword>
<dbReference type="GO" id="GO:0048678">
    <property type="term" value="P:response to axon injury"/>
    <property type="evidence" value="ECO:0007669"/>
    <property type="project" value="InterPro"/>
</dbReference>
<dbReference type="PROSITE" id="PS50088">
    <property type="entry name" value="ANK_REPEAT"/>
    <property type="match status" value="1"/>
</dbReference>
<dbReference type="SMART" id="SM00015">
    <property type="entry name" value="IQ"/>
    <property type="match status" value="6"/>
</dbReference>
<dbReference type="SUPFAM" id="SSF52540">
    <property type="entry name" value="P-loop containing nucleoside triphosphate hydrolases"/>
    <property type="match status" value="1"/>
</dbReference>
<dbReference type="OrthoDB" id="196165at2759"/>
<dbReference type="PANTHER" id="PTHR22998">
    <property type="entry name" value="SARM1"/>
    <property type="match status" value="1"/>
</dbReference>
<dbReference type="Pfam" id="PF07647">
    <property type="entry name" value="SAM_2"/>
    <property type="match status" value="1"/>
</dbReference>
<dbReference type="Gene3D" id="1.10.150.50">
    <property type="entry name" value="Transcription Factor, Ets-1"/>
    <property type="match status" value="1"/>
</dbReference>
<comment type="caution">
    <text evidence="6">Lacks conserved residue(s) required for the propagation of feature annotation.</text>
</comment>
<feature type="compositionally biased region" description="Gly residues" evidence="8">
    <location>
        <begin position="1447"/>
        <end position="1459"/>
    </location>
</feature>
<feature type="compositionally biased region" description="Polar residues" evidence="8">
    <location>
        <begin position="853"/>
        <end position="863"/>
    </location>
</feature>
<evidence type="ECO:0000256" key="6">
    <source>
        <dbReference type="PROSITE-ProRule" id="PRU00169"/>
    </source>
</evidence>
<dbReference type="InterPro" id="IPR011006">
    <property type="entry name" value="CheY-like_superfamily"/>
</dbReference>
<dbReference type="Pfam" id="PF00612">
    <property type="entry name" value="IQ"/>
    <property type="match status" value="1"/>
</dbReference>
<feature type="region of interest" description="Disordered" evidence="8">
    <location>
        <begin position="554"/>
        <end position="627"/>
    </location>
</feature>
<accession>D8LLW6</accession>
<dbReference type="GO" id="GO:0000160">
    <property type="term" value="P:phosphorelay signal transduction system"/>
    <property type="evidence" value="ECO:0007669"/>
    <property type="project" value="InterPro"/>
</dbReference>
<feature type="domain" description="SAM" evidence="9">
    <location>
        <begin position="2165"/>
        <end position="2229"/>
    </location>
</feature>
<evidence type="ECO:0000313" key="12">
    <source>
        <dbReference type="Proteomes" id="UP000002630"/>
    </source>
</evidence>
<dbReference type="SUPFAM" id="SSF52172">
    <property type="entry name" value="CheY-like"/>
    <property type="match status" value="1"/>
</dbReference>
<feature type="compositionally biased region" description="Gly residues" evidence="8">
    <location>
        <begin position="771"/>
        <end position="780"/>
    </location>
</feature>
<feature type="compositionally biased region" description="Gly residues" evidence="8">
    <location>
        <begin position="842"/>
        <end position="851"/>
    </location>
</feature>
<feature type="region of interest" description="Disordered" evidence="8">
    <location>
        <begin position="2027"/>
        <end position="2053"/>
    </location>
</feature>
<evidence type="ECO:0000256" key="8">
    <source>
        <dbReference type="SAM" id="MobiDB-lite"/>
    </source>
</evidence>
<dbReference type="Gene3D" id="3.40.50.2300">
    <property type="match status" value="1"/>
</dbReference>
<dbReference type="SUPFAM" id="SSF53474">
    <property type="entry name" value="alpha/beta-Hydrolases"/>
    <property type="match status" value="1"/>
</dbReference>
<feature type="region of interest" description="Disordered" evidence="8">
    <location>
        <begin position="268"/>
        <end position="301"/>
    </location>
</feature>
<dbReference type="InParanoid" id="D8LLW6"/>
<dbReference type="SMART" id="SM00454">
    <property type="entry name" value="SAM"/>
    <property type="match status" value="1"/>
</dbReference>
<feature type="compositionally biased region" description="Basic and acidic residues" evidence="8">
    <location>
        <begin position="555"/>
        <end position="570"/>
    </location>
</feature>
<feature type="compositionally biased region" description="Gly residues" evidence="8">
    <location>
        <begin position="1630"/>
        <end position="1639"/>
    </location>
</feature>
<dbReference type="InterPro" id="IPR029058">
    <property type="entry name" value="AB_hydrolase_fold"/>
</dbReference>
<organism evidence="11 12">
    <name type="scientific">Ectocarpus siliculosus</name>
    <name type="common">Brown alga</name>
    <name type="synonym">Conferva siliculosa</name>
    <dbReference type="NCBI Taxonomy" id="2880"/>
    <lineage>
        <taxon>Eukaryota</taxon>
        <taxon>Sar</taxon>
        <taxon>Stramenopiles</taxon>
        <taxon>Ochrophyta</taxon>
        <taxon>PX clade</taxon>
        <taxon>Phaeophyceae</taxon>
        <taxon>Ectocarpales</taxon>
        <taxon>Ectocarpaceae</taxon>
        <taxon>Ectocarpus</taxon>
    </lineage>
</organism>
<keyword evidence="7" id="KW-0175">Coiled coil</keyword>
<feature type="region of interest" description="Disordered" evidence="8">
    <location>
        <begin position="971"/>
        <end position="999"/>
    </location>
</feature>
<dbReference type="InterPro" id="IPR036770">
    <property type="entry name" value="Ankyrin_rpt-contain_sf"/>
</dbReference>
<feature type="region of interest" description="Disordered" evidence="8">
    <location>
        <begin position="1527"/>
        <end position="1564"/>
    </location>
</feature>
<dbReference type="EMBL" id="FN648575">
    <property type="protein sequence ID" value="CBN77180.1"/>
    <property type="molecule type" value="Genomic_DNA"/>
</dbReference>
<dbReference type="PROSITE" id="PS50297">
    <property type="entry name" value="ANK_REP_REGION"/>
    <property type="match status" value="1"/>
</dbReference>
<dbReference type="Gene3D" id="1.20.5.190">
    <property type="match status" value="2"/>
</dbReference>
<dbReference type="SUPFAM" id="SSF47769">
    <property type="entry name" value="SAM/Pointed domain"/>
    <property type="match status" value="1"/>
</dbReference>
<dbReference type="EMBL" id="FN649742">
    <property type="protein sequence ID" value="CBN77180.1"/>
    <property type="molecule type" value="Genomic_DNA"/>
</dbReference>
<feature type="compositionally biased region" description="Gly residues" evidence="8">
    <location>
        <begin position="2109"/>
        <end position="2123"/>
    </location>
</feature>
<feature type="region of interest" description="Disordered" evidence="8">
    <location>
        <begin position="1435"/>
        <end position="1493"/>
    </location>
</feature>
<feature type="domain" description="Response regulatory" evidence="10">
    <location>
        <begin position="884"/>
        <end position="1049"/>
    </location>
</feature>
<dbReference type="InterPro" id="IPR039184">
    <property type="entry name" value="SARM1"/>
</dbReference>
<feature type="compositionally biased region" description="Basic residues" evidence="8">
    <location>
        <begin position="1617"/>
        <end position="1629"/>
    </location>
</feature>
<feature type="compositionally biased region" description="Gly residues" evidence="8">
    <location>
        <begin position="586"/>
        <end position="603"/>
    </location>
</feature>
<feature type="region of interest" description="Disordered" evidence="8">
    <location>
        <begin position="828"/>
        <end position="877"/>
    </location>
</feature>
<feature type="compositionally biased region" description="Basic and acidic residues" evidence="8">
    <location>
        <begin position="604"/>
        <end position="614"/>
    </location>
</feature>
<dbReference type="eggNOG" id="KOG0160">
    <property type="taxonomic scope" value="Eukaryota"/>
</dbReference>
<feature type="repeat" description="ANK" evidence="5">
    <location>
        <begin position="2366"/>
        <end position="2398"/>
    </location>
</feature>
<dbReference type="GO" id="GO:0005737">
    <property type="term" value="C:cytoplasm"/>
    <property type="evidence" value="ECO:0007669"/>
    <property type="project" value="UniProtKB-SubCell"/>
</dbReference>
<dbReference type="PROSITE" id="PS50105">
    <property type="entry name" value="SAM_DOMAIN"/>
    <property type="match status" value="1"/>
</dbReference>
<feature type="compositionally biased region" description="Basic and acidic residues" evidence="8">
    <location>
        <begin position="429"/>
        <end position="440"/>
    </location>
</feature>
<reference evidence="11 12" key="1">
    <citation type="journal article" date="2010" name="Nature">
        <title>The Ectocarpus genome and the independent evolution of multicellularity in brown algae.</title>
        <authorList>
            <person name="Cock J.M."/>
            <person name="Sterck L."/>
            <person name="Rouze P."/>
            <person name="Scornet D."/>
            <person name="Allen A.E."/>
            <person name="Amoutzias G."/>
            <person name="Anthouard V."/>
            <person name="Artiguenave F."/>
            <person name="Aury J.M."/>
            <person name="Badger J.H."/>
            <person name="Beszteri B."/>
            <person name="Billiau K."/>
            <person name="Bonnet E."/>
            <person name="Bothwell J.H."/>
            <person name="Bowler C."/>
            <person name="Boyen C."/>
            <person name="Brownlee C."/>
            <person name="Carrano C.J."/>
            <person name="Charrier B."/>
            <person name="Cho G.Y."/>
            <person name="Coelho S.M."/>
            <person name="Collen J."/>
            <person name="Corre E."/>
            <person name="Da Silva C."/>
            <person name="Delage L."/>
            <person name="Delaroque N."/>
            <person name="Dittami S.M."/>
            <person name="Doulbeau S."/>
            <person name="Elias M."/>
            <person name="Farnham G."/>
            <person name="Gachon C.M."/>
            <person name="Gschloessl B."/>
            <person name="Heesch S."/>
            <person name="Jabbari K."/>
            <person name="Jubin C."/>
            <person name="Kawai H."/>
            <person name="Kimura K."/>
            <person name="Kloareg B."/>
            <person name="Kupper F.C."/>
            <person name="Lang D."/>
            <person name="Le Bail A."/>
            <person name="Leblanc C."/>
            <person name="Lerouge P."/>
            <person name="Lohr M."/>
            <person name="Lopez P.J."/>
            <person name="Martens C."/>
            <person name="Maumus F."/>
            <person name="Michel G."/>
            <person name="Miranda-Saavedra D."/>
            <person name="Morales J."/>
            <person name="Moreau H."/>
            <person name="Motomura T."/>
            <person name="Nagasato C."/>
            <person name="Napoli C.A."/>
            <person name="Nelson D.R."/>
            <person name="Nyvall-Collen P."/>
            <person name="Peters A.F."/>
            <person name="Pommier C."/>
            <person name="Potin P."/>
            <person name="Poulain J."/>
            <person name="Quesneville H."/>
            <person name="Read B."/>
            <person name="Rensing S.A."/>
            <person name="Ritter A."/>
            <person name="Rousvoal S."/>
            <person name="Samanta M."/>
            <person name="Samson G."/>
            <person name="Schroeder D.C."/>
            <person name="Segurens B."/>
            <person name="Strittmatter M."/>
            <person name="Tonon T."/>
            <person name="Tregear J.W."/>
            <person name="Valentin K."/>
            <person name="von Dassow P."/>
            <person name="Yamagishi T."/>
            <person name="Van de Peer Y."/>
            <person name="Wincker P."/>
        </authorList>
    </citation>
    <scope>NUCLEOTIDE SEQUENCE [LARGE SCALE GENOMIC DNA]</scope>
    <source>
        <strain evidence="12">Ec32 / CCAP1310/4</strain>
    </source>
</reference>
<dbReference type="PANTHER" id="PTHR22998:SF1">
    <property type="entry name" value="NAD(+) HYDROLASE SARM1"/>
    <property type="match status" value="1"/>
</dbReference>
<dbReference type="InterPro" id="IPR013761">
    <property type="entry name" value="SAM/pointed_sf"/>
</dbReference>
<dbReference type="GO" id="GO:0003953">
    <property type="term" value="F:NAD+ nucleosidase activity"/>
    <property type="evidence" value="ECO:0007669"/>
    <property type="project" value="InterPro"/>
</dbReference>
<dbReference type="OMA" id="LLWNYPG"/>
<dbReference type="InterPro" id="IPR000048">
    <property type="entry name" value="IQ_motif_EF-hand-BS"/>
</dbReference>
<dbReference type="InterPro" id="IPR027417">
    <property type="entry name" value="P-loop_NTPase"/>
</dbReference>
<evidence type="ECO:0000259" key="10">
    <source>
        <dbReference type="PROSITE" id="PS50110"/>
    </source>
</evidence>
<evidence type="ECO:0000313" key="11">
    <source>
        <dbReference type="EMBL" id="CBN77180.1"/>
    </source>
</evidence>
<evidence type="ECO:0000256" key="1">
    <source>
        <dbReference type="ARBA" id="ARBA00004496"/>
    </source>
</evidence>
<dbReference type="GO" id="GO:0034128">
    <property type="term" value="P:negative regulation of MyD88-independent toll-like receptor signaling pathway"/>
    <property type="evidence" value="ECO:0007669"/>
    <property type="project" value="InterPro"/>
</dbReference>
<feature type="region of interest" description="Disordered" evidence="8">
    <location>
        <begin position="429"/>
        <end position="448"/>
    </location>
</feature>
<feature type="compositionally biased region" description="Gly residues" evidence="8">
    <location>
        <begin position="1483"/>
        <end position="1493"/>
    </location>
</feature>
<gene>
    <name evidence="11" type="primary">RR2</name>
    <name evidence="11" type="ORF">Esi_0038_0039</name>
</gene>
<dbReference type="Proteomes" id="UP000002630">
    <property type="component" value="Linkage Group LG17"/>
</dbReference>
<feature type="compositionally biased region" description="Acidic residues" evidence="8">
    <location>
        <begin position="868"/>
        <end position="877"/>
    </location>
</feature>
<dbReference type="GO" id="GO:0035591">
    <property type="term" value="F:signaling adaptor activity"/>
    <property type="evidence" value="ECO:0007669"/>
    <property type="project" value="InterPro"/>
</dbReference>
<evidence type="ECO:0000259" key="9">
    <source>
        <dbReference type="PROSITE" id="PS50105"/>
    </source>
</evidence>
<keyword evidence="3" id="KW-0677">Repeat</keyword>
<dbReference type="InterPro" id="IPR002110">
    <property type="entry name" value="Ankyrin_rpt"/>
</dbReference>
<feature type="region of interest" description="Disordered" evidence="8">
    <location>
        <begin position="683"/>
        <end position="811"/>
    </location>
</feature>
<sequence length="2462" mass="264465">MSTSTRENITHSPSWAMENLVGNANLRLGIPDTILFRDGAPHVWLFTSKTGDVLNKRSLRKSSIKERFTRLFATNPNNPHQRIATVRFMDGTVRNLGREAFKEMMSKFPATEPGIVSIQCYMQGKGASGTVYRNSYRVVNDKGLAVTGTSSFTTLAADQTAATPSCTWSEREIKLEKCLASSINKALDAVTLGIVRYIEAEQDKPTRILGLMCDYVVDAASQIWLTWMGETTTAVADAARDLRLANVAMEGPRGRGEFLGPQNALDMQREFGGPPGPTRKARRRVDCPPAGAASTGEEADLGEAVDRAAEVIELPCEKFGAGGSGGIANVLSRAKAAKHGAMVSLPGAGTSSSVVAGSSSSPSLAGMREQNVDATMRATTLSTMTVGVKTGEAWEAKGSGGRSLGEKRFPSSFACAGDYCTIRVLDPREDADDPRKKRDPQGSLLDPAISDKDFFTEVATRLFSGQELSALRRDASFRRQIEEGLVMEVKTPSSTTAGAGGGEGGQHAGGGASAPGRHCGAGGGPKGDPVAGGLKDRDPTAWSEVSWKSISLARRGRENRAGSAKEDKEGLSLLDSGETQNKFGTVGKGGVGEGADGSSGSGEGQKDTRRRSLQETESSTMRQHARKREDEFLAGGAQNFYKPVRVCGSCFRVYALLDKARAAIARQEALTAEELAVCERSDFLDSSRSSVPRRRRPRAKQHDLYSAQEEGTDPVSVSSDELQERRRRRRGGGGGSDSTRSTAAGALPTRPRSHGDDDGQAKKQRRHRADGSGGFSGGGWEAHTWRGRLEEGNGAGQNKGKGLANRPALSSGKKFEDLDNYLRGCASASAAKREKRKRGLGLSRGSGGGESCAGTTTDGSSLSFAEGHEDDDGEEEGSGLFHARVLVAEAEPRSAKTIKETLEQAGYMVTVEGDGKQVLEALIDGDGEWDALVVERDTPVMDGFQIASALRDFEKARRNRSSMVRAAAVEGHAKAGGGGTTTHGQGRQQDDGAPSSVPPAAELRHLPIICLTSKASPDDLRSYMAAGMDGCISKPAEPGPLLNTLRAAIPRHLSRPSSINGGALTNGAGPGRGGGMKVMQGKGMGVLKGSAACAAEGMALAPRHEGSVEGSLQVDADTAVPYCVVGSPPSAGGSSGRFFNLVVCHDLFDNYERMKIVVAPLIARYPGAQVLLWNYPGQAFSEWREQQLLNNEYLSTILQFLLLHLGKKSKGGTGDFDSDRPYHLVGFGSGGAVATFYASHFATPSPRSLLLINSFSYVDAYLAGVLHDCMNVFNCAPESRPDLPVYFHARFLFSPAYLGQVSTPLALNIYTAVHNPISVKGRLQLCKGALAHVDTRPVLSEIDIPVVCIQSTQNNFVKPLHTDPYVSRRGGEVRSIHKALQDPSKTCVVWMNAGHELFQEARIQTTTLLEQAISGYHEGNDVVYAMSHPEFAATNATAGGNKPGSAGRAGGVGAGGHGGGLDEARASKSRRSTATRGSAAAAIGGGASGNGIGGGDTFEDSFIDNVLGTMSDMQSEARHRERGNLLRAGRGAGAGGDGSASTLDAHGRGGEEEDTTADNTEMGSAWDGSLGEVYGSSWEKYRSSVAVAGTNAANRGGHFGNTGGAGSASDEEERWRRDRRGKGRRRRGGGKPGGEGNGRVQGRNIMVGTVLDAAHPAFERQDNLVYGFGQGSKVYPQPEEFPEVKEYMSWRLKRNRKRLVRLDRAARKIQGALRAYLALKRAQLMRENRACVYIQTIFRGWRGRLMFLEKLRSVWAAQVVQRNWRGYASRRWFRLLRRQQAACGHMQRVWRGALIRRLVKATRRRRDHAAAVIQSLWRGVSGRRYAFRCREEKYNAMTIQRVFRGHTGRRRAGRERDKYLFSKSQSQGIDFGRQMLLEHKLHATRLQSDVQLLTGEKVGAEEAVEAMMEEISEFEEAVTVLEREMHQLSKIETEAVGVLDEEARLELREQKARLDKEFGEMLGKIADRKDRLLHMEKKLATLDRTRLGKEEELRTLERKLVVLLEEQQRELDNIRRRQEKKGVLLLTASGDGSGGGPGDMLSGGGDGAGPSAKDKRQAAQLMQSTETLMKFGFMSMSMTYFSSLNMIRAMRSVGATDTVMAALAHNANGAGGGGAGSGGGDGGGGRDDGRALALEQNEKLGAESFRPALKPGQLPGQEPLAVSAWSVDDVARWLQTLTLTQYQEAFIAAAVDGAFLYDLNDDDLKSSLGVEHRLHRKKILNSIGRLKAAEAERVRPVALNSAMSSQKGMQGSPEGFHQQSFDQGFDPVILGDAGEALGRVGTADGGGSPGASGGGIGPVSVPIQFKELLVLTRRGKYKQIREILEPLPDRRFDTSTIRVPYVTGFGTAYVDAYEQEPFNLNKTDDHGNTLLIVAAQNGNIKMAKLYVYKGANPNHQNKAGQSAGHYAVSYQFFEMSEWLFLQDGNGGGADDTLENSFGLGPYDGLQPDGGGGGGELMLEGGG</sequence>